<comment type="caution">
    <text evidence="2">The sequence shown here is derived from an EMBL/GenBank/DDBJ whole genome shotgun (WGS) entry which is preliminary data.</text>
</comment>
<dbReference type="Gene3D" id="3.40.220.10">
    <property type="entry name" value="Leucine Aminopeptidase, subunit E, domain 1"/>
    <property type="match status" value="1"/>
</dbReference>
<dbReference type="PANTHER" id="PTHR35596:SF1">
    <property type="entry name" value="MICROBIAL-TYPE PARG CATALYTIC DOMAIN-CONTAINING PROTEIN"/>
    <property type="match status" value="1"/>
</dbReference>
<dbReference type="Pfam" id="PF10021">
    <property type="entry name" value="PARG_cat_microb"/>
    <property type="match status" value="1"/>
</dbReference>
<keyword evidence="3" id="KW-1185">Reference proteome</keyword>
<accession>A0A401IS15</accession>
<protein>
    <recommendedName>
        <fullName evidence="1">Microbial-type PARG catalytic domain-containing protein</fullName>
    </recommendedName>
</protein>
<gene>
    <name evidence="2" type="ORF">LFYK43_07910</name>
</gene>
<dbReference type="InterPro" id="IPR043472">
    <property type="entry name" value="Macro_dom-like"/>
</dbReference>
<dbReference type="Proteomes" id="UP000286848">
    <property type="component" value="Unassembled WGS sequence"/>
</dbReference>
<sequence>MAEKIGDTKKSQEDELLVYRKALGHKAMNLFQVEMNHLRQDSMLITNRQDETSPLGTKKPRIIVRAENVLARIARFSDDKSLGVMNFADPLQPGGHFQDGINAQEQTLCRNSFLYPELMKFQQTYYAVNRRNDNGFYYSRSLIYSHHVKVLRDEREYGLANHYHYPDFVSIAAPNLAAMQKAGLPISRQHVEVDLYDKILRTLRAFKNERVRNLILGAFGCGTFANDPAMTAKLFKDVIERNEFAGAFDEIYFDILDEPAVAETFTQFLSSAKLKLKK</sequence>
<dbReference type="InterPro" id="IPR012664">
    <property type="entry name" value="CHP02452"/>
</dbReference>
<reference evidence="2 3" key="1">
    <citation type="journal article" date="2019" name="Int. J. Syst. Evol. Microbiol.">
        <title>Lactobacillus salitolerans sp. nov., a novel lactic acid bacterium isolated from spent mushroom substrates.</title>
        <authorList>
            <person name="Tohno M."/>
            <person name="Tanizawa Y."/>
            <person name="Kojima Y."/>
            <person name="Sakamoto M."/>
            <person name="Nakamura Y."/>
            <person name="Ohkuma M."/>
            <person name="Kobayashi H."/>
        </authorList>
    </citation>
    <scope>NUCLEOTIDE SEQUENCE [LARGE SCALE GENOMIC DNA]</scope>
    <source>
        <strain evidence="2 3">YK43</strain>
    </source>
</reference>
<dbReference type="OrthoDB" id="9806181at2"/>
<feature type="domain" description="Microbial-type PARG catalytic" evidence="1">
    <location>
        <begin position="31"/>
        <end position="153"/>
    </location>
</feature>
<dbReference type="RefSeq" id="WP_124975639.1">
    <property type="nucleotide sequence ID" value="NZ_BFFP01000009.1"/>
</dbReference>
<dbReference type="InterPro" id="IPR019261">
    <property type="entry name" value="PARG_cat_microbial"/>
</dbReference>
<evidence type="ECO:0000313" key="3">
    <source>
        <dbReference type="Proteomes" id="UP000286848"/>
    </source>
</evidence>
<dbReference type="AlphaFoldDB" id="A0A401IS15"/>
<proteinExistence type="predicted"/>
<evidence type="ECO:0000259" key="1">
    <source>
        <dbReference type="Pfam" id="PF10021"/>
    </source>
</evidence>
<dbReference type="NCBIfam" id="TIGR02452">
    <property type="entry name" value="TIGR02452 family protein"/>
    <property type="match status" value="1"/>
</dbReference>
<dbReference type="PANTHER" id="PTHR35596">
    <property type="entry name" value="DUF2263 DOMAIN-CONTAINING PROTEIN"/>
    <property type="match status" value="1"/>
</dbReference>
<dbReference type="EMBL" id="BFFP01000009">
    <property type="protein sequence ID" value="GBG94332.1"/>
    <property type="molecule type" value="Genomic_DNA"/>
</dbReference>
<name>A0A401IS15_9LACO</name>
<evidence type="ECO:0000313" key="2">
    <source>
        <dbReference type="EMBL" id="GBG94332.1"/>
    </source>
</evidence>
<organism evidence="2 3">
    <name type="scientific">Ligilactobacillus salitolerans</name>
    <dbReference type="NCBI Taxonomy" id="1808352"/>
    <lineage>
        <taxon>Bacteria</taxon>
        <taxon>Bacillati</taxon>
        <taxon>Bacillota</taxon>
        <taxon>Bacilli</taxon>
        <taxon>Lactobacillales</taxon>
        <taxon>Lactobacillaceae</taxon>
        <taxon>Ligilactobacillus</taxon>
    </lineage>
</organism>
<dbReference type="PIRSF" id="PIRSF014899">
    <property type="entry name" value="UCP014899"/>
    <property type="match status" value="1"/>
</dbReference>